<accession>A0ABU5EGF2</accession>
<keyword evidence="3" id="KW-0227">DNA damage</keyword>
<protein>
    <submittedName>
        <fullName evidence="8">Very short patch repair endonuclease</fullName>
    </submittedName>
</protein>
<evidence type="ECO:0000313" key="9">
    <source>
        <dbReference type="Proteomes" id="UP001279642"/>
    </source>
</evidence>
<dbReference type="Proteomes" id="UP001279642">
    <property type="component" value="Unassembled WGS sequence"/>
</dbReference>
<gene>
    <name evidence="8" type="ORF">SMD27_21530</name>
</gene>
<dbReference type="CDD" id="cd00221">
    <property type="entry name" value="Vsr"/>
    <property type="match status" value="1"/>
</dbReference>
<dbReference type="EMBL" id="JAXCLW010000010">
    <property type="protein sequence ID" value="MDY0885436.1"/>
    <property type="molecule type" value="Genomic_DNA"/>
</dbReference>
<keyword evidence="2 8" id="KW-0255">Endonuclease</keyword>
<dbReference type="RefSeq" id="WP_320510511.1">
    <property type="nucleotide sequence ID" value="NZ_JAXCLW010000010.1"/>
</dbReference>
<feature type="region of interest" description="Disordered" evidence="7">
    <location>
        <begin position="148"/>
        <end position="168"/>
    </location>
</feature>
<reference evidence="8 9" key="1">
    <citation type="journal article" date="2016" name="Antonie Van Leeuwenhoek">
        <title>Dongia soli sp. nov., isolated from soil from Dokdo, Korea.</title>
        <authorList>
            <person name="Kim D.U."/>
            <person name="Lee H."/>
            <person name="Kim H."/>
            <person name="Kim S.G."/>
            <person name="Ka J.O."/>
        </authorList>
    </citation>
    <scope>NUCLEOTIDE SEQUENCE [LARGE SCALE GENOMIC DNA]</scope>
    <source>
        <strain evidence="8 9">D78</strain>
    </source>
</reference>
<comment type="similarity">
    <text evidence="6">Belongs to the Vsr family.</text>
</comment>
<dbReference type="SUPFAM" id="SSF52980">
    <property type="entry name" value="Restriction endonuclease-like"/>
    <property type="match status" value="1"/>
</dbReference>
<evidence type="ECO:0000313" key="8">
    <source>
        <dbReference type="EMBL" id="MDY0885436.1"/>
    </source>
</evidence>
<dbReference type="Gene3D" id="3.40.960.10">
    <property type="entry name" value="VSR Endonuclease"/>
    <property type="match status" value="1"/>
</dbReference>
<evidence type="ECO:0000256" key="2">
    <source>
        <dbReference type="ARBA" id="ARBA00022759"/>
    </source>
</evidence>
<dbReference type="InterPro" id="IPR011335">
    <property type="entry name" value="Restrct_endonuc-II-like"/>
</dbReference>
<dbReference type="InterPro" id="IPR004603">
    <property type="entry name" value="DNA_mismatch_endonuc_vsr"/>
</dbReference>
<evidence type="ECO:0000256" key="5">
    <source>
        <dbReference type="ARBA" id="ARBA00023204"/>
    </source>
</evidence>
<keyword evidence="4" id="KW-0378">Hydrolase</keyword>
<keyword evidence="9" id="KW-1185">Reference proteome</keyword>
<sequence length="168" mass="19248">MTDVLTPAQRRLNMQRIRGRDTAPEMTLRRLLHAGGFRYRLHDKKLPGRPDLVFSRFGVAMFVHGCFWHGHGCPNFKLPVTRREFWEMKIAGNKARDKRTCSALLDAGWRILTVWECSLKGPGRLTAESIARQCERFISGRQQELEISGNRMASGPEKQTGARQKEPT</sequence>
<evidence type="ECO:0000256" key="1">
    <source>
        <dbReference type="ARBA" id="ARBA00022722"/>
    </source>
</evidence>
<dbReference type="NCBIfam" id="TIGR00632">
    <property type="entry name" value="vsr"/>
    <property type="match status" value="1"/>
</dbReference>
<evidence type="ECO:0000256" key="3">
    <source>
        <dbReference type="ARBA" id="ARBA00022763"/>
    </source>
</evidence>
<evidence type="ECO:0000256" key="6">
    <source>
        <dbReference type="ARBA" id="ARBA00029466"/>
    </source>
</evidence>
<evidence type="ECO:0000256" key="7">
    <source>
        <dbReference type="SAM" id="MobiDB-lite"/>
    </source>
</evidence>
<comment type="caution">
    <text evidence="8">The sequence shown here is derived from an EMBL/GenBank/DDBJ whole genome shotgun (WGS) entry which is preliminary data.</text>
</comment>
<keyword evidence="5" id="KW-0234">DNA repair</keyword>
<name>A0ABU5EGF2_9PROT</name>
<dbReference type="Pfam" id="PF03852">
    <property type="entry name" value="Vsr"/>
    <property type="match status" value="1"/>
</dbReference>
<keyword evidence="1" id="KW-0540">Nuclease</keyword>
<evidence type="ECO:0000256" key="4">
    <source>
        <dbReference type="ARBA" id="ARBA00022801"/>
    </source>
</evidence>
<organism evidence="8 9">
    <name type="scientific">Dongia soli</name>
    <dbReference type="NCBI Taxonomy" id="600628"/>
    <lineage>
        <taxon>Bacteria</taxon>
        <taxon>Pseudomonadati</taxon>
        <taxon>Pseudomonadota</taxon>
        <taxon>Alphaproteobacteria</taxon>
        <taxon>Rhodospirillales</taxon>
        <taxon>Dongiaceae</taxon>
        <taxon>Dongia</taxon>
    </lineage>
</organism>
<dbReference type="GO" id="GO:0004519">
    <property type="term" value="F:endonuclease activity"/>
    <property type="evidence" value="ECO:0007669"/>
    <property type="project" value="UniProtKB-KW"/>
</dbReference>
<proteinExistence type="inferred from homology"/>